<dbReference type="GO" id="GO:0031072">
    <property type="term" value="F:heat shock protein binding"/>
    <property type="evidence" value="ECO:0007669"/>
    <property type="project" value="TreeGrafter"/>
</dbReference>
<dbReference type="InterPro" id="IPR018253">
    <property type="entry name" value="DnaJ_domain_CS"/>
</dbReference>
<sequence>MDLELYETLRVSSTASPLEIKKAYKKLSLQYHPDKIQQLQTNENKDQFPKIQLAYSVLSDPLKRRLYDTTGSYGDNMEGAGEFDWKVYFENMTEKITIDMIDEDREKYQGSNEEKEDILNNFVYYEGDFLKLFEVIPHLEFDEALENRVFDIVDHAVANETIEVDKPMTNTWNKYKKSRKTKVKQVLKKMAKEAQEANELAKKIGAKKASNENDLMAIIQKKNSGRMDDLILSLEAKYGRSKGKKRSMPDDAEFTKIQERLARGKKRHA</sequence>
<dbReference type="Gene3D" id="1.10.287.110">
    <property type="entry name" value="DnaJ domain"/>
    <property type="match status" value="1"/>
</dbReference>
<dbReference type="GO" id="GO:0005737">
    <property type="term" value="C:cytoplasm"/>
    <property type="evidence" value="ECO:0007669"/>
    <property type="project" value="TreeGrafter"/>
</dbReference>
<dbReference type="GO" id="GO:0005634">
    <property type="term" value="C:nucleus"/>
    <property type="evidence" value="ECO:0007669"/>
    <property type="project" value="TreeGrafter"/>
</dbReference>
<dbReference type="AlphaFoldDB" id="A0A4P6XT00"/>
<dbReference type="PRINTS" id="PR00625">
    <property type="entry name" value="JDOMAIN"/>
</dbReference>
<feature type="coiled-coil region" evidence="1">
    <location>
        <begin position="180"/>
        <end position="207"/>
    </location>
</feature>
<dbReference type="SMART" id="SM00271">
    <property type="entry name" value="DnaJ"/>
    <property type="match status" value="1"/>
</dbReference>
<dbReference type="InterPro" id="IPR052594">
    <property type="entry name" value="J_domain-containing_protein"/>
</dbReference>
<dbReference type="CDD" id="cd06257">
    <property type="entry name" value="DnaJ"/>
    <property type="match status" value="1"/>
</dbReference>
<dbReference type="PANTHER" id="PTHR44144">
    <property type="entry name" value="DNAJ HOMOLOG SUBFAMILY C MEMBER 9"/>
    <property type="match status" value="1"/>
</dbReference>
<proteinExistence type="predicted"/>
<keyword evidence="4" id="KW-1185">Reference proteome</keyword>
<evidence type="ECO:0000313" key="4">
    <source>
        <dbReference type="Proteomes" id="UP000292447"/>
    </source>
</evidence>
<dbReference type="InterPro" id="IPR036869">
    <property type="entry name" value="J_dom_sf"/>
</dbReference>
<dbReference type="SUPFAM" id="SSF46565">
    <property type="entry name" value="Chaperone J-domain"/>
    <property type="match status" value="1"/>
</dbReference>
<dbReference type="InterPro" id="IPR001623">
    <property type="entry name" value="DnaJ_domain"/>
</dbReference>
<dbReference type="Proteomes" id="UP000292447">
    <property type="component" value="Chromosome IV"/>
</dbReference>
<evidence type="ECO:0000259" key="2">
    <source>
        <dbReference type="PROSITE" id="PS50076"/>
    </source>
</evidence>
<name>A0A4P6XT00_9ASCO</name>
<dbReference type="PANTHER" id="PTHR44144:SF1">
    <property type="entry name" value="DNAJ HOMOLOG SUBFAMILY C MEMBER 9"/>
    <property type="match status" value="1"/>
</dbReference>
<dbReference type="PROSITE" id="PS00636">
    <property type="entry name" value="DNAJ_1"/>
    <property type="match status" value="1"/>
</dbReference>
<dbReference type="EMBL" id="CP034459">
    <property type="protein sequence ID" value="QBM88984.1"/>
    <property type="molecule type" value="Genomic_DNA"/>
</dbReference>
<keyword evidence="1" id="KW-0175">Coiled coil</keyword>
<evidence type="ECO:0000256" key="1">
    <source>
        <dbReference type="SAM" id="Coils"/>
    </source>
</evidence>
<evidence type="ECO:0000313" key="3">
    <source>
        <dbReference type="EMBL" id="QBM88984.1"/>
    </source>
</evidence>
<dbReference type="InterPro" id="IPR056453">
    <property type="entry name" value="HTH_DNAJC9"/>
</dbReference>
<dbReference type="Pfam" id="PF23302">
    <property type="entry name" value="HTH_DNAJC9"/>
    <property type="match status" value="1"/>
</dbReference>
<dbReference type="Pfam" id="PF00226">
    <property type="entry name" value="DnaJ"/>
    <property type="match status" value="1"/>
</dbReference>
<organism evidence="3 4">
    <name type="scientific">Metschnikowia aff. pulcherrima</name>
    <dbReference type="NCBI Taxonomy" id="2163413"/>
    <lineage>
        <taxon>Eukaryota</taxon>
        <taxon>Fungi</taxon>
        <taxon>Dikarya</taxon>
        <taxon>Ascomycota</taxon>
        <taxon>Saccharomycotina</taxon>
        <taxon>Pichiomycetes</taxon>
        <taxon>Metschnikowiaceae</taxon>
        <taxon>Metschnikowia</taxon>
    </lineage>
</organism>
<reference evidence="4" key="1">
    <citation type="submission" date="2019-03" db="EMBL/GenBank/DDBJ databases">
        <title>Snf2 controls pulcherriminic acid biosynthesis and connects pigmentation and antifungal activity of the yeast Metschnikowia pulcherrima.</title>
        <authorList>
            <person name="Gore-Lloyd D."/>
            <person name="Sumann I."/>
            <person name="Brachmann A.O."/>
            <person name="Schneeberger K."/>
            <person name="Ortiz-Merino R.A."/>
            <person name="Moreno-Beltran M."/>
            <person name="Schlaefli M."/>
            <person name="Kirner P."/>
            <person name="Santos Kron A."/>
            <person name="Wolfe K.H."/>
            <person name="Piel J."/>
            <person name="Ahrens C.H."/>
            <person name="Henk D."/>
            <person name="Freimoser F.M."/>
        </authorList>
    </citation>
    <scope>NUCLEOTIDE SEQUENCE [LARGE SCALE GENOMIC DNA]</scope>
    <source>
        <strain evidence="4">APC 1.2</strain>
    </source>
</reference>
<feature type="domain" description="J" evidence="2">
    <location>
        <begin position="4"/>
        <end position="71"/>
    </location>
</feature>
<dbReference type="PROSITE" id="PS50076">
    <property type="entry name" value="DNAJ_2"/>
    <property type="match status" value="1"/>
</dbReference>
<accession>A0A4P6XT00</accession>
<gene>
    <name evidence="3" type="primary">MPUL0D00410</name>
    <name evidence="3" type="ORF">METSCH_D00410</name>
</gene>
<protein>
    <submittedName>
        <fullName evidence="3">DnaJ family protein C member 9</fullName>
    </submittedName>
</protein>